<gene>
    <name evidence="2" type="ORF">EDC35_108162</name>
</gene>
<dbReference type="Proteomes" id="UP000295717">
    <property type="component" value="Unassembled WGS sequence"/>
</dbReference>
<proteinExistence type="predicted"/>
<organism evidence="2 3">
    <name type="scientific">Thiobaca trueperi</name>
    <dbReference type="NCBI Taxonomy" id="127458"/>
    <lineage>
        <taxon>Bacteria</taxon>
        <taxon>Pseudomonadati</taxon>
        <taxon>Pseudomonadota</taxon>
        <taxon>Gammaproteobacteria</taxon>
        <taxon>Chromatiales</taxon>
        <taxon>Chromatiaceae</taxon>
        <taxon>Thiobaca</taxon>
    </lineage>
</organism>
<dbReference type="RefSeq" id="WP_132978060.1">
    <property type="nucleotide sequence ID" value="NZ_SMAO01000008.1"/>
</dbReference>
<dbReference type="OrthoDB" id="9804145at2"/>
<evidence type="ECO:0000259" key="1">
    <source>
        <dbReference type="Pfam" id="PF04851"/>
    </source>
</evidence>
<dbReference type="Gene3D" id="3.40.50.300">
    <property type="entry name" value="P-loop containing nucleotide triphosphate hydrolases"/>
    <property type="match status" value="1"/>
</dbReference>
<name>A0A4R3MU01_9GAMM</name>
<comment type="caution">
    <text evidence="2">The sequence shown here is derived from an EMBL/GenBank/DDBJ whole genome shotgun (WGS) entry which is preliminary data.</text>
</comment>
<dbReference type="GO" id="GO:0003677">
    <property type="term" value="F:DNA binding"/>
    <property type="evidence" value="ECO:0007669"/>
    <property type="project" value="InterPro"/>
</dbReference>
<dbReference type="GO" id="GO:0005524">
    <property type="term" value="F:ATP binding"/>
    <property type="evidence" value="ECO:0007669"/>
    <property type="project" value="InterPro"/>
</dbReference>
<dbReference type="GO" id="GO:0016787">
    <property type="term" value="F:hydrolase activity"/>
    <property type="evidence" value="ECO:0007669"/>
    <property type="project" value="InterPro"/>
</dbReference>
<sequence>MATTKKTAKATSTERKSKTSTKSADPFIFKLVLNAWMIEQFGIDPFAEHQDADGRPIPPIRRLAHAIIDEEKEGLHEDGRHRFFRELNANWPASAVLSAAEFAGYEDNILAHTKALNDRRQVAGQRRIVWKYFQWLSLMFAERYLDLFFHQPLRLLDSLNAFLTRFNDWRTKANLPTVIEPFTVADLNRLCFQNATGSGKTLLMHANILQFRHYAKASNRESAFSRSVLITPNESLTDQHLREMEQNGLVSQRFRADLLGSPDLGRVDVIEITKLGDVRRENTVAVSEFGDNNLLLVDEGHRGLGSEEETGWLKRREAISSRGFVFEYSATFAQAVAAAGSESITQTYAKSVLFDYSYRYFYEDGFGKDYSILNLAQEGADDTSIARRYLTACLLAYFQQLRLYDRDALALRPFHLEKPLWVFVGGSVSKPGGANQDEKAAIADVAKIVLFLGEFLADPATSKQDIQLLLTRSGAANGMVDANGNDIFANGFPILQGMLGAGGTVDEMYGWMLAEVFQARAGGVLRMTRIKGDSGEIHLRAGHAEQPFGLINVGDAKGLADHIGAQIPAGKVEIADSEFDDRPLFAGASDSQSPVNILIGAKKFIEGWDCWRVSTLGLMHVGKSEGSQIIQLFGRGVRLKGFDWSLKRSSRCTRIHVPRPANIQWLETLQVFGIEAEFMQRFRDYLAAEGLPGNERKEVIEVPMHTTRNFGTRLKVLRPKRKQDNGREYDFKRDAPLPILKLPLPQKIIARQIELDGYPRIEALAVGAAVATQAAARKTQLFKAHQLALIDWDAVFFDLEAFKRVRGFENLLIHRDDLPKLFADSHSAWYRLYAPDTVMQPRTWAEVRQWQTMVTTLLKRLMEALFNHQVDAFFAQRLEYRELTADDDNLPKPGERWQMMADANEATLIADLKQLAAEVETLAQVIRKSGTAGPLQEKSRSGGQPPDALLGGIHLYSPLLHMPDGAGATSRIKILPVALKDSEYDFVSDLHGHLRDHATDYAGREFFLLRNKSRGSGIGFFEAGGFYPDFILWVLDGGRQHIVFIEPHGLIHEGIHSPKVQFCTVIKDIEKRLGDGKVTLSSFIVSPTPLGALQQNFGLSRLEDFLDLNILFMKNDGEYIGRLLRKIGRH</sequence>
<evidence type="ECO:0000313" key="3">
    <source>
        <dbReference type="Proteomes" id="UP000295717"/>
    </source>
</evidence>
<keyword evidence="3" id="KW-1185">Reference proteome</keyword>
<dbReference type="SUPFAM" id="SSF52540">
    <property type="entry name" value="P-loop containing nucleoside triphosphate hydrolases"/>
    <property type="match status" value="1"/>
</dbReference>
<protein>
    <submittedName>
        <fullName evidence="2">Type III restriction/modification enzyme restriction subunit</fullName>
    </submittedName>
</protein>
<dbReference type="InterPro" id="IPR027417">
    <property type="entry name" value="P-loop_NTPase"/>
</dbReference>
<dbReference type="InterPro" id="IPR006935">
    <property type="entry name" value="Helicase/UvrB_N"/>
</dbReference>
<dbReference type="AlphaFoldDB" id="A0A4R3MU01"/>
<dbReference type="Pfam" id="PF04851">
    <property type="entry name" value="ResIII"/>
    <property type="match status" value="1"/>
</dbReference>
<accession>A0A4R3MU01</accession>
<dbReference type="EMBL" id="SMAO01000008">
    <property type="protein sequence ID" value="TCT19555.1"/>
    <property type="molecule type" value="Genomic_DNA"/>
</dbReference>
<evidence type="ECO:0000313" key="2">
    <source>
        <dbReference type="EMBL" id="TCT19555.1"/>
    </source>
</evidence>
<feature type="domain" description="Helicase/UvrB N-terminal" evidence="1">
    <location>
        <begin position="185"/>
        <end position="332"/>
    </location>
</feature>
<reference evidence="2 3" key="1">
    <citation type="submission" date="2019-03" db="EMBL/GenBank/DDBJ databases">
        <title>Genomic Encyclopedia of Type Strains, Phase IV (KMG-IV): sequencing the most valuable type-strain genomes for metagenomic binning, comparative biology and taxonomic classification.</title>
        <authorList>
            <person name="Goeker M."/>
        </authorList>
    </citation>
    <scope>NUCLEOTIDE SEQUENCE [LARGE SCALE GENOMIC DNA]</scope>
    <source>
        <strain evidence="2 3">DSM 13587</strain>
    </source>
</reference>